<dbReference type="GO" id="GO:0003700">
    <property type="term" value="F:DNA-binding transcription factor activity"/>
    <property type="evidence" value="ECO:0007669"/>
    <property type="project" value="InterPro"/>
</dbReference>
<dbReference type="InterPro" id="IPR055166">
    <property type="entry name" value="Transc_reg_Sar_Rot_HTH"/>
</dbReference>
<dbReference type="PROSITE" id="PS50995">
    <property type="entry name" value="HTH_MARR_2"/>
    <property type="match status" value="1"/>
</dbReference>
<dbReference type="STRING" id="873449.STRCR_1549"/>
<accession>G5JP18</accession>
<evidence type="ECO:0000256" key="3">
    <source>
        <dbReference type="ARBA" id="ARBA00023015"/>
    </source>
</evidence>
<evidence type="ECO:0000256" key="1">
    <source>
        <dbReference type="ARBA" id="ARBA00004496"/>
    </source>
</evidence>
<proteinExistence type="predicted"/>
<dbReference type="GO" id="GO:0003677">
    <property type="term" value="F:DNA binding"/>
    <property type="evidence" value="ECO:0007669"/>
    <property type="project" value="UniProtKB-KW"/>
</dbReference>
<evidence type="ECO:0000259" key="6">
    <source>
        <dbReference type="PROSITE" id="PS50995"/>
    </source>
</evidence>
<evidence type="ECO:0000313" key="8">
    <source>
        <dbReference type="Proteomes" id="UP000004322"/>
    </source>
</evidence>
<comment type="subcellular location">
    <subcellularLocation>
        <location evidence="1">Cytoplasm</location>
    </subcellularLocation>
</comment>
<dbReference type="InterPro" id="IPR036390">
    <property type="entry name" value="WH_DNA-bd_sf"/>
</dbReference>
<evidence type="ECO:0000313" key="7">
    <source>
        <dbReference type="EMBL" id="EHI73642.1"/>
    </source>
</evidence>
<dbReference type="Gene3D" id="1.10.10.10">
    <property type="entry name" value="Winged helix-like DNA-binding domain superfamily/Winged helix DNA-binding domain"/>
    <property type="match status" value="1"/>
</dbReference>
<dbReference type="SMART" id="SM00347">
    <property type="entry name" value="HTH_MARR"/>
    <property type="match status" value="1"/>
</dbReference>
<dbReference type="PANTHER" id="PTHR33164:SF5">
    <property type="entry name" value="ORGANIC HYDROPEROXIDE RESISTANCE TRANSCRIPTIONAL REGULATOR"/>
    <property type="match status" value="1"/>
</dbReference>
<dbReference type="AlphaFoldDB" id="G5JP18"/>
<organism evidence="7 8">
    <name type="scientific">Streptococcus criceti HS-6</name>
    <dbReference type="NCBI Taxonomy" id="873449"/>
    <lineage>
        <taxon>Bacteria</taxon>
        <taxon>Bacillati</taxon>
        <taxon>Bacillota</taxon>
        <taxon>Bacilli</taxon>
        <taxon>Lactobacillales</taxon>
        <taxon>Streptococcaceae</taxon>
        <taxon>Streptococcus</taxon>
    </lineage>
</organism>
<dbReference type="Proteomes" id="UP000004322">
    <property type="component" value="Unassembled WGS sequence"/>
</dbReference>
<keyword evidence="3" id="KW-0805">Transcription regulation</keyword>
<evidence type="ECO:0000256" key="2">
    <source>
        <dbReference type="ARBA" id="ARBA00022490"/>
    </source>
</evidence>
<keyword evidence="4" id="KW-0238">DNA-binding</keyword>
<reference evidence="7" key="1">
    <citation type="submission" date="2011-07" db="EMBL/GenBank/DDBJ databases">
        <authorList>
            <person name="Stanhope M.J."/>
            <person name="Durkin A.S."/>
            <person name="Hostetler J."/>
            <person name="Kim M."/>
            <person name="Radune D."/>
            <person name="Singh I."/>
            <person name="Town C.D."/>
        </authorList>
    </citation>
    <scope>NUCLEOTIDE SEQUENCE [LARGE SCALE GENOMIC DNA]</scope>
    <source>
        <strain evidence="7">HS-6</strain>
    </source>
</reference>
<dbReference type="GO" id="GO:0006950">
    <property type="term" value="P:response to stress"/>
    <property type="evidence" value="ECO:0007669"/>
    <property type="project" value="TreeGrafter"/>
</dbReference>
<feature type="domain" description="HTH marR-type" evidence="6">
    <location>
        <begin position="20"/>
        <end position="149"/>
    </location>
</feature>
<dbReference type="InterPro" id="IPR039422">
    <property type="entry name" value="MarR/SlyA-like"/>
</dbReference>
<dbReference type="Pfam" id="PF22381">
    <property type="entry name" value="Staph_reg_Sar_Rot"/>
    <property type="match status" value="1"/>
</dbReference>
<gene>
    <name evidence="7" type="primary">ohrR</name>
    <name evidence="7" type="ORF">STRCR_1549</name>
</gene>
<comment type="caution">
    <text evidence="7">The sequence shown here is derived from an EMBL/GenBank/DDBJ whole genome shotgun (WGS) entry which is preliminary data.</text>
</comment>
<dbReference type="GO" id="GO:0005737">
    <property type="term" value="C:cytoplasm"/>
    <property type="evidence" value="ECO:0007669"/>
    <property type="project" value="UniProtKB-SubCell"/>
</dbReference>
<name>G5JP18_STRCG</name>
<keyword evidence="8" id="KW-1185">Reference proteome</keyword>
<dbReference type="PANTHER" id="PTHR33164">
    <property type="entry name" value="TRANSCRIPTIONAL REGULATOR, MARR FAMILY"/>
    <property type="match status" value="1"/>
</dbReference>
<evidence type="ECO:0000256" key="4">
    <source>
        <dbReference type="ARBA" id="ARBA00023125"/>
    </source>
</evidence>
<sequence length="158" mass="17855">MPHTAIDEHAMENPPSLLLENNLCFSLYVTSREFINRYTPLLAGIGLTYTQYVTMMVLWQEKQILTKDLRAKLFLDSGTLTPVLKKLEDKKLITKERSKMDARDVIVTITADGLALEEEALGVQAEVAKSFEGMEAAGHLMASLQDMMAFFRAQRKEN</sequence>
<dbReference type="InterPro" id="IPR036388">
    <property type="entry name" value="WH-like_DNA-bd_sf"/>
</dbReference>
<dbReference type="EMBL" id="AEUV02000002">
    <property type="protein sequence ID" value="EHI73642.1"/>
    <property type="molecule type" value="Genomic_DNA"/>
</dbReference>
<keyword evidence="2" id="KW-0963">Cytoplasm</keyword>
<dbReference type="InterPro" id="IPR000835">
    <property type="entry name" value="HTH_MarR-typ"/>
</dbReference>
<evidence type="ECO:0000256" key="5">
    <source>
        <dbReference type="ARBA" id="ARBA00023163"/>
    </source>
</evidence>
<dbReference type="RefSeq" id="WP_004225883.1">
    <property type="nucleotide sequence ID" value="NZ_AEUV02000002.1"/>
</dbReference>
<keyword evidence="5" id="KW-0804">Transcription</keyword>
<dbReference type="SUPFAM" id="SSF46785">
    <property type="entry name" value="Winged helix' DNA-binding domain"/>
    <property type="match status" value="1"/>
</dbReference>
<dbReference type="eggNOG" id="COG1846">
    <property type="taxonomic scope" value="Bacteria"/>
</dbReference>
<protein>
    <submittedName>
        <fullName evidence="7">Organic hydroperoxide resistance transcriptional regulator</fullName>
    </submittedName>
</protein>
<dbReference type="OrthoDB" id="9806864at2"/>